<evidence type="ECO:0000313" key="7">
    <source>
        <dbReference type="Proteomes" id="UP000190652"/>
    </source>
</evidence>
<dbReference type="EMBL" id="CP047883">
    <property type="protein sequence ID" value="QKL33062.1"/>
    <property type="molecule type" value="Genomic_DNA"/>
</dbReference>
<reference evidence="1 10" key="5">
    <citation type="submission" date="2019-10" db="EMBL/GenBank/DDBJ databases">
        <title>Streptococcus mitis of the oral and urogenital tracts.</title>
        <authorList>
            <person name="Price T."/>
            <person name="Mores C.R."/>
            <person name="Putonti C."/>
            <person name="Wolfe A.J."/>
        </authorList>
    </citation>
    <scope>NUCLEOTIDE SEQUENCE [LARGE SCALE GENOMIC DNA]</scope>
    <source>
        <strain evidence="1 10">SM39</strain>
    </source>
</reference>
<dbReference type="Proteomes" id="UP000190652">
    <property type="component" value="Unassembled WGS sequence"/>
</dbReference>
<reference evidence="4 11" key="6">
    <citation type="submission" date="2020-01" db="EMBL/GenBank/DDBJ databases">
        <title>Complete genome sequence of the tetracycline resistane Streptococcus mitis isolate S022-V3-A4.</title>
        <authorList>
            <person name="Pinzauti D."/>
            <person name="Iannelli F."/>
            <person name="Pozzi G."/>
            <person name="Santoro F."/>
        </authorList>
    </citation>
    <scope>NUCLEOTIDE SEQUENCE [LARGE SCALE GENOMIC DNA]</scope>
    <source>
        <strain evidence="4 11">S022-V3-A4</strain>
    </source>
</reference>
<dbReference type="EMBL" id="NCVD01000009">
    <property type="protein sequence ID" value="ORO91355.1"/>
    <property type="molecule type" value="Genomic_DNA"/>
</dbReference>
<dbReference type="EMBL" id="CP047883">
    <property type="protein sequence ID" value="QKL33152.1"/>
    <property type="molecule type" value="Genomic_DNA"/>
</dbReference>
<gene>
    <name evidence="2" type="ORF">B0686_02310</name>
    <name evidence="3" type="ORF">B7702_01270</name>
    <name evidence="6" type="ORF">D8855_08580</name>
    <name evidence="1" type="ORF">GEZ78_02970</name>
    <name evidence="4" type="ORF">M594_04915</name>
    <name evidence="5" type="ORF">M594_05435</name>
</gene>
<reference evidence="2 7" key="2">
    <citation type="submission" date="2017-02" db="EMBL/GenBank/DDBJ databases">
        <title>Draft genome sequence of Streptococcus mitis CCUG 63687.</title>
        <authorList>
            <person name="Salva-Serra F."/>
            <person name="Engstrom-Jakobsson H."/>
            <person name="Thorell K."/>
            <person name="Jaen-Luchoro D."/>
            <person name="Gonzales-Siles L."/>
            <person name="Karlsson R."/>
            <person name="Yazdan S."/>
            <person name="Boulund F."/>
            <person name="Johnning A."/>
            <person name="Engstrand L."/>
            <person name="Kristiansson E."/>
            <person name="Moore E."/>
        </authorList>
    </citation>
    <scope>NUCLEOTIDE SEQUENCE [LARGE SCALE GENOMIC DNA]</scope>
    <source>
        <strain evidence="2 7">CCUG 63687</strain>
    </source>
</reference>
<organism evidence="1 10">
    <name type="scientific">Streptococcus mitis</name>
    <dbReference type="NCBI Taxonomy" id="28037"/>
    <lineage>
        <taxon>Bacteria</taxon>
        <taxon>Bacillati</taxon>
        <taxon>Bacillota</taxon>
        <taxon>Bacilli</taxon>
        <taxon>Lactobacillales</taxon>
        <taxon>Streptococcaceae</taxon>
        <taxon>Streptococcus</taxon>
        <taxon>Streptococcus mitis group</taxon>
    </lineage>
</organism>
<reference evidence="3" key="3">
    <citation type="submission" date="2017-04" db="EMBL/GenBank/DDBJ databases">
        <authorList>
            <person name="Afonso C.L."/>
            <person name="Miller P.J."/>
            <person name="Scott M.A."/>
            <person name="Spackman E."/>
            <person name="Goraichik I."/>
            <person name="Dimitrov K.M."/>
            <person name="Suarez D.L."/>
            <person name="Swayne D.E."/>
        </authorList>
    </citation>
    <scope>NUCLEOTIDE SEQUENCE</scope>
    <source>
        <strain evidence="3">RH_777_07</strain>
    </source>
</reference>
<dbReference type="EMBL" id="RJNR01000016">
    <property type="protein sequence ID" value="RSI79389.1"/>
    <property type="molecule type" value="Genomic_DNA"/>
</dbReference>
<dbReference type="EMBL" id="MUYO01000001">
    <property type="protein sequence ID" value="OOS18805.1"/>
    <property type="molecule type" value="Genomic_DNA"/>
</dbReference>
<evidence type="ECO:0000313" key="10">
    <source>
        <dbReference type="Proteomes" id="UP000436302"/>
    </source>
</evidence>
<dbReference type="Proteomes" id="UP000193849">
    <property type="component" value="Unassembled WGS sequence"/>
</dbReference>
<dbReference type="Proteomes" id="UP000501099">
    <property type="component" value="Chromosome"/>
</dbReference>
<dbReference type="AlphaFoldDB" id="A0A081Q0C9"/>
<name>A0A081Q0C9_STRMT</name>
<evidence type="ECO:0000313" key="6">
    <source>
        <dbReference type="EMBL" id="RSI79389.1"/>
    </source>
</evidence>
<evidence type="ECO:0000313" key="11">
    <source>
        <dbReference type="Proteomes" id="UP000501099"/>
    </source>
</evidence>
<evidence type="ECO:0000313" key="1">
    <source>
        <dbReference type="EMBL" id="MQP82566.1"/>
    </source>
</evidence>
<dbReference type="RefSeq" id="WP_033680325.1">
    <property type="nucleotide sequence ID" value="NZ_CAJJIE010000033.1"/>
</dbReference>
<evidence type="ECO:0000313" key="2">
    <source>
        <dbReference type="EMBL" id="OOS18805.1"/>
    </source>
</evidence>
<evidence type="ECO:0000313" key="4">
    <source>
        <dbReference type="EMBL" id="QKL33062.1"/>
    </source>
</evidence>
<proteinExistence type="predicted"/>
<accession>A0A081Q0C9</accession>
<protein>
    <submittedName>
        <fullName evidence="1">Uncharacterized protein</fullName>
    </submittedName>
</protein>
<evidence type="ECO:0000313" key="5">
    <source>
        <dbReference type="EMBL" id="QKL33152.1"/>
    </source>
</evidence>
<evidence type="ECO:0000313" key="9">
    <source>
        <dbReference type="Proteomes" id="UP000277742"/>
    </source>
</evidence>
<dbReference type="EMBL" id="WIJV01000010">
    <property type="protein sequence ID" value="MQP82566.1"/>
    <property type="molecule type" value="Genomic_DNA"/>
</dbReference>
<reference evidence="6 9" key="4">
    <citation type="submission" date="2018-11" db="EMBL/GenBank/DDBJ databases">
        <title>Species Designations Belie Phenotypic and Genotypic Heterogeneity in Oral Streptococci.</title>
        <authorList>
            <person name="Velsko I."/>
        </authorList>
    </citation>
    <scope>NUCLEOTIDE SEQUENCE [LARGE SCALE GENOMIC DNA]</scope>
    <source>
        <strain evidence="6 9">BCA12</strain>
    </source>
</reference>
<reference evidence="3 8" key="1">
    <citation type="journal article" date="2016" name="Eur. J. Clin. Microbiol. Infect. Dis.">
        <title>Whole genome sequencing as a tool for phylogenetic analysis of clinical strains of Mitis group streptococci.</title>
        <authorList>
            <person name="Rasmussen L.H."/>
            <person name="Dargis R."/>
            <person name="Hojholt K."/>
            <person name="Christensen J.J."/>
            <person name="Skovgaard O."/>
            <person name="Justesen U.S."/>
            <person name="Rosenvinge F.S."/>
            <person name="Moser C."/>
            <person name="Lukjancenko O."/>
            <person name="Rasmussen S."/>
            <person name="Nielsen X.C."/>
        </authorList>
    </citation>
    <scope>NUCLEOTIDE SEQUENCE [LARGE SCALE GENOMIC DNA]</scope>
    <source>
        <strain evidence="3 8">RH_777_07</strain>
    </source>
</reference>
<dbReference type="Proteomes" id="UP000277742">
    <property type="component" value="Unassembled WGS sequence"/>
</dbReference>
<evidence type="ECO:0000313" key="3">
    <source>
        <dbReference type="EMBL" id="ORO91355.1"/>
    </source>
</evidence>
<dbReference type="Proteomes" id="UP000436302">
    <property type="component" value="Unassembled WGS sequence"/>
</dbReference>
<sequence length="70" mass="8018">MILTNEKQALRVEVEQFLRKNYRITPDTVSSVTNVVLKNWFEELDNGGSHLTSDLIADNIADIAKRYSVH</sequence>
<evidence type="ECO:0000313" key="8">
    <source>
        <dbReference type="Proteomes" id="UP000193849"/>
    </source>
</evidence>